<dbReference type="EMBL" id="FKBS01000012">
    <property type="protein sequence ID" value="SAI05065.1"/>
    <property type="molecule type" value="Genomic_DNA"/>
</dbReference>
<feature type="domain" description="FecR protein" evidence="2">
    <location>
        <begin position="131"/>
        <end position="222"/>
    </location>
</feature>
<name>A0A157M7H9_9BORD</name>
<dbReference type="RefSeq" id="WP_066409653.1">
    <property type="nucleotide sequence ID" value="NZ_FKBS01000012.1"/>
</dbReference>
<gene>
    <name evidence="4" type="primary">fecR2_2</name>
    <name evidence="4" type="ORF">SAMEA1982600_01073</name>
</gene>
<dbReference type="OrthoDB" id="1100567at2"/>
<organism evidence="4 5">
    <name type="scientific">Bordetella ansorpii</name>
    <dbReference type="NCBI Taxonomy" id="288768"/>
    <lineage>
        <taxon>Bacteria</taxon>
        <taxon>Pseudomonadati</taxon>
        <taxon>Pseudomonadota</taxon>
        <taxon>Betaproteobacteria</taxon>
        <taxon>Burkholderiales</taxon>
        <taxon>Alcaligenaceae</taxon>
        <taxon>Bordetella</taxon>
    </lineage>
</organism>
<protein>
    <submittedName>
        <fullName evidence="4">Transmembrane sensor</fullName>
    </submittedName>
</protein>
<accession>A0A157M7H9</accession>
<evidence type="ECO:0000259" key="2">
    <source>
        <dbReference type="Pfam" id="PF04773"/>
    </source>
</evidence>
<evidence type="ECO:0000313" key="4">
    <source>
        <dbReference type="EMBL" id="SAI05065.1"/>
    </source>
</evidence>
<dbReference type="Pfam" id="PF04773">
    <property type="entry name" value="FecR"/>
    <property type="match status" value="1"/>
</dbReference>
<dbReference type="Pfam" id="PF16220">
    <property type="entry name" value="DUF4880"/>
    <property type="match status" value="1"/>
</dbReference>
<dbReference type="Gene3D" id="3.55.50.30">
    <property type="match status" value="1"/>
</dbReference>
<dbReference type="PANTHER" id="PTHR30273">
    <property type="entry name" value="PERIPLASMIC SIGNAL SENSOR AND SIGMA FACTOR ACTIVATOR FECR-RELATED"/>
    <property type="match status" value="1"/>
</dbReference>
<feature type="transmembrane region" description="Helical" evidence="1">
    <location>
        <begin position="97"/>
        <end position="115"/>
    </location>
</feature>
<feature type="domain" description="FecR N-terminal" evidence="3">
    <location>
        <begin position="19"/>
        <end position="60"/>
    </location>
</feature>
<dbReference type="GO" id="GO:0016989">
    <property type="term" value="F:sigma factor antagonist activity"/>
    <property type="evidence" value="ECO:0007669"/>
    <property type="project" value="TreeGrafter"/>
</dbReference>
<dbReference type="InterPro" id="IPR006860">
    <property type="entry name" value="FecR"/>
</dbReference>
<dbReference type="InterPro" id="IPR012373">
    <property type="entry name" value="Ferrdict_sens_TM"/>
</dbReference>
<sequence>MTASSSYPGAGLDPDALREEAGIWLNRLVLGEVTQAEMRAFRRWQGASDAHAAAFEAARRQWHAMKPVAGELLRTDARAAARHERLRDGPQRRGRRAFLGAAAGAMATAAGVAVFHPPLGLWPAPGLWGADYRTATGEQRAVALAERVNVVLNTDTRIRRAQGDGARGIDLLGGEAAIDLAGTGEPFGVQAGAGQAWAETGHFQVRYLDGQVCVSCLDGAVRVEHPLGARTLQARQQLVYDDHSVSGTAGIEPDDVSAWRRGELLFHRTPLAQVVDEINRYRPGRVVLMNDAKRDTPVSGRFRTAVLDEAILQLQHTFGLHARELPAGVLLLS</sequence>
<dbReference type="AlphaFoldDB" id="A0A157M7H9"/>
<evidence type="ECO:0000256" key="1">
    <source>
        <dbReference type="SAM" id="Phobius"/>
    </source>
</evidence>
<keyword evidence="1 4" id="KW-0812">Transmembrane</keyword>
<keyword evidence="1" id="KW-0472">Membrane</keyword>
<evidence type="ECO:0000313" key="5">
    <source>
        <dbReference type="Proteomes" id="UP000077037"/>
    </source>
</evidence>
<reference evidence="4 5" key="1">
    <citation type="submission" date="2016-03" db="EMBL/GenBank/DDBJ databases">
        <authorList>
            <consortium name="Pathogen Informatics"/>
        </authorList>
    </citation>
    <scope>NUCLEOTIDE SEQUENCE [LARGE SCALE GENOMIC DNA]</scope>
    <source>
        <strain evidence="4 5">NCTC13364</strain>
    </source>
</reference>
<dbReference type="Proteomes" id="UP000077037">
    <property type="component" value="Unassembled WGS sequence"/>
</dbReference>
<evidence type="ECO:0000259" key="3">
    <source>
        <dbReference type="Pfam" id="PF16220"/>
    </source>
</evidence>
<dbReference type="Gene3D" id="2.60.120.1440">
    <property type="match status" value="1"/>
</dbReference>
<keyword evidence="1" id="KW-1133">Transmembrane helix</keyword>
<dbReference type="PIRSF" id="PIRSF018266">
    <property type="entry name" value="FecR"/>
    <property type="match status" value="1"/>
</dbReference>
<dbReference type="PANTHER" id="PTHR30273:SF2">
    <property type="entry name" value="PROTEIN FECR"/>
    <property type="match status" value="1"/>
</dbReference>
<dbReference type="InterPro" id="IPR032623">
    <property type="entry name" value="FecR_N"/>
</dbReference>
<proteinExistence type="predicted"/>